<keyword evidence="10" id="KW-1185">Reference proteome</keyword>
<feature type="transmembrane region" description="Helical" evidence="6">
    <location>
        <begin position="12"/>
        <end position="30"/>
    </location>
</feature>
<evidence type="ECO:0000256" key="5">
    <source>
        <dbReference type="ARBA" id="ARBA00023136"/>
    </source>
</evidence>
<dbReference type="GO" id="GO:0016020">
    <property type="term" value="C:membrane"/>
    <property type="evidence" value="ECO:0007669"/>
    <property type="project" value="UniProtKB-SubCell"/>
</dbReference>
<feature type="domain" description="Root UVB sensitive protein C-terminal" evidence="8">
    <location>
        <begin position="82"/>
        <end position="175"/>
    </location>
</feature>
<dbReference type="Pfam" id="PF24160">
    <property type="entry name" value="UVB_sens_C"/>
    <property type="match status" value="1"/>
</dbReference>
<dbReference type="Proteomes" id="UP000002358">
    <property type="component" value="Chromosome 2"/>
</dbReference>
<comment type="similarity">
    <text evidence="2">Belongs to the RUS1 family.</text>
</comment>
<dbReference type="PANTHER" id="PTHR12770:SF31">
    <property type="entry name" value="RUS FAMILY MEMBER 1"/>
    <property type="match status" value="1"/>
</dbReference>
<evidence type="ECO:0000313" key="10">
    <source>
        <dbReference type="Proteomes" id="UP000002358"/>
    </source>
</evidence>
<accession>A0A7M7TCA6</accession>
<name>A0A7M7TCA6_NASVI</name>
<evidence type="ECO:0000256" key="2">
    <source>
        <dbReference type="ARBA" id="ARBA00007558"/>
    </source>
</evidence>
<dbReference type="InterPro" id="IPR006968">
    <property type="entry name" value="RUS_fam"/>
</dbReference>
<feature type="transmembrane region" description="Helical" evidence="6">
    <location>
        <begin position="35"/>
        <end position="54"/>
    </location>
</feature>
<protein>
    <submittedName>
        <fullName evidence="9">Uncharacterized protein</fullName>
    </submittedName>
</protein>
<dbReference type="InterPro" id="IPR054549">
    <property type="entry name" value="UVB_sens_RUS_dom"/>
</dbReference>
<evidence type="ECO:0000256" key="1">
    <source>
        <dbReference type="ARBA" id="ARBA00004370"/>
    </source>
</evidence>
<keyword evidence="4 6" id="KW-1133">Transmembrane helix</keyword>
<comment type="subcellular location">
    <subcellularLocation>
        <location evidence="1">Membrane</location>
    </subcellularLocation>
</comment>
<reference evidence="9" key="1">
    <citation type="submission" date="2021-01" db="UniProtKB">
        <authorList>
            <consortium name="EnsemblMetazoa"/>
        </authorList>
    </citation>
    <scope>IDENTIFICATION</scope>
</reference>
<dbReference type="KEGG" id="nvi:116738511"/>
<proteinExistence type="inferred from homology"/>
<dbReference type="GeneID" id="116738511"/>
<feature type="domain" description="Protein root UVB sensitive/RUS" evidence="7">
    <location>
        <begin position="1"/>
        <end position="76"/>
    </location>
</feature>
<evidence type="ECO:0000259" key="7">
    <source>
        <dbReference type="Pfam" id="PF04884"/>
    </source>
</evidence>
<dbReference type="InParanoid" id="A0A7M7TCA6"/>
<organism evidence="9 10">
    <name type="scientific">Nasonia vitripennis</name>
    <name type="common">Parasitic wasp</name>
    <dbReference type="NCBI Taxonomy" id="7425"/>
    <lineage>
        <taxon>Eukaryota</taxon>
        <taxon>Metazoa</taxon>
        <taxon>Ecdysozoa</taxon>
        <taxon>Arthropoda</taxon>
        <taxon>Hexapoda</taxon>
        <taxon>Insecta</taxon>
        <taxon>Pterygota</taxon>
        <taxon>Neoptera</taxon>
        <taxon>Endopterygota</taxon>
        <taxon>Hymenoptera</taxon>
        <taxon>Apocrita</taxon>
        <taxon>Proctotrupomorpha</taxon>
        <taxon>Chalcidoidea</taxon>
        <taxon>Pteromalidae</taxon>
        <taxon>Pteromalinae</taxon>
        <taxon>Nasonia</taxon>
    </lineage>
</organism>
<dbReference type="RefSeq" id="XP_032453043.1">
    <property type="nucleotide sequence ID" value="XM_032597152.1"/>
</dbReference>
<dbReference type="Pfam" id="PF04884">
    <property type="entry name" value="UVB_sens_prot"/>
    <property type="match status" value="1"/>
</dbReference>
<dbReference type="InterPro" id="IPR055412">
    <property type="entry name" value="UVB_sens_C"/>
</dbReference>
<evidence type="ECO:0000256" key="6">
    <source>
        <dbReference type="SAM" id="Phobius"/>
    </source>
</evidence>
<evidence type="ECO:0000256" key="4">
    <source>
        <dbReference type="ARBA" id="ARBA00022989"/>
    </source>
</evidence>
<dbReference type="OrthoDB" id="364779at2759"/>
<sequence length="267" mass="30601">MADVSAKEHSQGTLVNLAGSIVGILILLLINEKFFIYVCLLLVIVHIVSNYFAVTSLELNTLNEDRLCLIIEDYILNHTMSNVEDINSRESVIILLEKPAKKIFGFDIEIGVSFESVLKMNLINTKDVRFLLALFQRRKYLPVMDLKAKKIHIILSKDADDDIILKAYFHCCVYAMITSRMIGFCPRVLAKKKWSGPSYPLMRILMFPERFSLILSEHDSQVSAEFVSAVDEVVFEECYMFIKLLDDSAWVVKANMLPIKPWRGAWK</sequence>
<evidence type="ECO:0000313" key="9">
    <source>
        <dbReference type="EnsemblMetazoa" id="XP_032453043"/>
    </source>
</evidence>
<dbReference type="PANTHER" id="PTHR12770">
    <property type="entry name" value="RUS1 FAMILY PROTEIN C16ORF58"/>
    <property type="match status" value="1"/>
</dbReference>
<dbReference type="EnsemblMetazoa" id="XM_032597152">
    <property type="protein sequence ID" value="XP_032453043"/>
    <property type="gene ID" value="LOC116738511"/>
</dbReference>
<dbReference type="AlphaFoldDB" id="A0A7M7TCA6"/>
<evidence type="ECO:0000259" key="8">
    <source>
        <dbReference type="Pfam" id="PF24160"/>
    </source>
</evidence>
<evidence type="ECO:0000256" key="3">
    <source>
        <dbReference type="ARBA" id="ARBA00022692"/>
    </source>
</evidence>
<keyword evidence="5 6" id="KW-0472">Membrane</keyword>
<keyword evidence="3 6" id="KW-0812">Transmembrane</keyword>